<protein>
    <recommendedName>
        <fullName evidence="2">Subtelomeric hrmA-associated cluster protein AFUB-079030/YDR124W-like helical bundle domain-containing protein</fullName>
    </recommendedName>
</protein>
<feature type="region of interest" description="Disordered" evidence="1">
    <location>
        <begin position="297"/>
        <end position="316"/>
    </location>
</feature>
<dbReference type="InterPro" id="IPR047092">
    <property type="entry name" value="AFUB_07903/YDR124W-like_hel"/>
</dbReference>
<comment type="caution">
    <text evidence="3">The sequence shown here is derived from an EMBL/GenBank/DDBJ whole genome shotgun (WGS) entry which is preliminary data.</text>
</comment>
<organism evidence="3 4">
    <name type="scientific">Penicillium hetheringtonii</name>
    <dbReference type="NCBI Taxonomy" id="911720"/>
    <lineage>
        <taxon>Eukaryota</taxon>
        <taxon>Fungi</taxon>
        <taxon>Dikarya</taxon>
        <taxon>Ascomycota</taxon>
        <taxon>Pezizomycotina</taxon>
        <taxon>Eurotiomycetes</taxon>
        <taxon>Eurotiomycetidae</taxon>
        <taxon>Eurotiales</taxon>
        <taxon>Aspergillaceae</taxon>
        <taxon>Penicillium</taxon>
    </lineage>
</organism>
<sequence>MRRAAGSCTLSGSLSRVAKSLFKNLTLQFNYSRPSRVEMALSQQSILSQCPHYALILIDENGILQHRFSPSIAYDGRSVLSDKVTYDFLTAVARYTRSRLNEPCGDLPFRKRRRIGRKEISDLPYETANAMRPFDDKSLRFYYEKAFESFQQTNCRVLAKAYIKLIEPRKQVNYPYNGRVSVAGTTRQLDPEATKPPWWPSGVTHHEPDHLLKAERIRLLVSILCDLHTSHGITVERLRCADYAIRCHIFPPERLHVLDEIYRVREEEEKSLNGQEGFWSRFLSEVRMKLTHNRLSSERNSSCSSDFPSFEGPGSI</sequence>
<proteinExistence type="predicted"/>
<gene>
    <name evidence="3" type="ORF">N7450_011681</name>
</gene>
<dbReference type="PANTHER" id="PTHR36102:SF1">
    <property type="entry name" value="YDR124W-LIKE HELICAL BUNDLE DOMAIN-CONTAINING PROTEIN"/>
    <property type="match status" value="1"/>
</dbReference>
<dbReference type="Pfam" id="PF11001">
    <property type="entry name" value="AFUB_07903_YDR124W_hel"/>
    <property type="match status" value="1"/>
</dbReference>
<evidence type="ECO:0000313" key="3">
    <source>
        <dbReference type="EMBL" id="KAJ5569195.1"/>
    </source>
</evidence>
<evidence type="ECO:0000313" key="4">
    <source>
        <dbReference type="Proteomes" id="UP001216150"/>
    </source>
</evidence>
<evidence type="ECO:0000259" key="2">
    <source>
        <dbReference type="Pfam" id="PF11001"/>
    </source>
</evidence>
<evidence type="ECO:0000256" key="1">
    <source>
        <dbReference type="SAM" id="MobiDB-lite"/>
    </source>
</evidence>
<dbReference type="InterPro" id="IPR021264">
    <property type="entry name" value="AFUB_079030/YDR124W-like"/>
</dbReference>
<name>A0AAD6GNH9_9EURO</name>
<accession>A0AAD6GNH9</accession>
<dbReference type="PANTHER" id="PTHR36102">
    <property type="entry name" value="CHROMOSOME 10, WHOLE GENOME SHOTGUN SEQUENCE"/>
    <property type="match status" value="1"/>
</dbReference>
<reference evidence="3 4" key="1">
    <citation type="journal article" date="2023" name="IMA Fungus">
        <title>Comparative genomic study of the Penicillium genus elucidates a diverse pangenome and 15 lateral gene transfer events.</title>
        <authorList>
            <person name="Petersen C."/>
            <person name="Sorensen T."/>
            <person name="Nielsen M.R."/>
            <person name="Sondergaard T.E."/>
            <person name="Sorensen J.L."/>
            <person name="Fitzpatrick D.A."/>
            <person name="Frisvad J.C."/>
            <person name="Nielsen K.L."/>
        </authorList>
    </citation>
    <scope>NUCLEOTIDE SEQUENCE [LARGE SCALE GENOMIC DNA]</scope>
    <source>
        <strain evidence="3 4">IBT 29057</strain>
    </source>
</reference>
<feature type="domain" description="Subtelomeric hrmA-associated cluster protein AFUB-079030/YDR124W-like helical bundle" evidence="2">
    <location>
        <begin position="135"/>
        <end position="266"/>
    </location>
</feature>
<dbReference type="AlphaFoldDB" id="A0AAD6GNH9"/>
<keyword evidence="4" id="KW-1185">Reference proteome</keyword>
<dbReference type="EMBL" id="JAQJAC010000010">
    <property type="protein sequence ID" value="KAJ5569195.1"/>
    <property type="molecule type" value="Genomic_DNA"/>
</dbReference>
<dbReference type="Proteomes" id="UP001216150">
    <property type="component" value="Unassembled WGS sequence"/>
</dbReference>